<reference evidence="6" key="1">
    <citation type="submission" date="2013-02" db="EMBL/GenBank/DDBJ databases">
        <title>Genomic Cooperation Between Trypanosomatids and Their Bacterial Endosymbionts in the Synthesis of Essential Amino Acids Heavily Influenced by Multiple Lateral Gene Transfer Events.</title>
        <authorList>
            <person name="Alves J.M.P."/>
            <person name="Klein C."/>
            <person name="Maia da Silva F."/>
            <person name="Costa Martins A.G."/>
            <person name="Serrano M.G."/>
            <person name="Buck G.A."/>
            <person name="Vasconcelos A.T.R."/>
            <person name="France-Sagot M."/>
            <person name="Teixeira M.M.G."/>
            <person name="Motta M.C.M."/>
            <person name="Camargo E.P."/>
        </authorList>
    </citation>
    <scope>NUCLEOTIDE SEQUENCE</scope>
</reference>
<dbReference type="GO" id="GO:0005829">
    <property type="term" value="C:cytosol"/>
    <property type="evidence" value="ECO:0007669"/>
    <property type="project" value="TreeGrafter"/>
</dbReference>
<dbReference type="InterPro" id="IPR000845">
    <property type="entry name" value="Nucleoside_phosphorylase_d"/>
</dbReference>
<keyword evidence="2 6" id="KW-0328">Glycosyltransferase</keyword>
<dbReference type="Gene3D" id="3.40.50.1580">
    <property type="entry name" value="Nucleoside phosphorylase domain"/>
    <property type="match status" value="1"/>
</dbReference>
<dbReference type="GO" id="GO:0019509">
    <property type="term" value="P:L-methionine salvage from methylthioadenosine"/>
    <property type="evidence" value="ECO:0007669"/>
    <property type="project" value="TreeGrafter"/>
</dbReference>
<dbReference type="HAMAP" id="MF_01963">
    <property type="entry name" value="MTAP"/>
    <property type="match status" value="1"/>
</dbReference>
<dbReference type="EC" id="2.4.2.28" evidence="6"/>
<dbReference type="PANTHER" id="PTHR42679">
    <property type="entry name" value="S-METHYL-5'-THIOADENOSINE PHOSPHORYLASE"/>
    <property type="match status" value="1"/>
</dbReference>
<dbReference type="InterPro" id="IPR010044">
    <property type="entry name" value="MTAP"/>
</dbReference>
<dbReference type="GO" id="GO:0006166">
    <property type="term" value="P:purine ribonucleoside salvage"/>
    <property type="evidence" value="ECO:0007669"/>
    <property type="project" value="UniProtKB-KW"/>
</dbReference>
<comment type="similarity">
    <text evidence="1">Belongs to the PNP/MTAP phosphorylase family.</text>
</comment>
<name>U5KN56_9TRYP</name>
<dbReference type="EMBL" id="KC584066">
    <property type="protein sequence ID" value="AGT02794.1"/>
    <property type="molecule type" value="Genomic_DNA"/>
</dbReference>
<dbReference type="PANTHER" id="PTHR42679:SF2">
    <property type="entry name" value="S-METHYL-5'-THIOADENOSINE PHOSPHORYLASE"/>
    <property type="match status" value="1"/>
</dbReference>
<dbReference type="PROSITE" id="PS01240">
    <property type="entry name" value="PNP_MTAP_2"/>
    <property type="match status" value="1"/>
</dbReference>
<evidence type="ECO:0000259" key="5">
    <source>
        <dbReference type="Pfam" id="PF01048"/>
    </source>
</evidence>
<protein>
    <submittedName>
        <fullName evidence="6">S-methyl-5'-thioadenosine phosphorylase</fullName>
        <ecNumber evidence="6">2.4.2.28</ecNumber>
    </submittedName>
</protein>
<evidence type="ECO:0000256" key="4">
    <source>
        <dbReference type="ARBA" id="ARBA00022726"/>
    </source>
</evidence>
<dbReference type="AlphaFoldDB" id="U5KN56"/>
<feature type="non-terminal residue" evidence="6">
    <location>
        <position position="1"/>
    </location>
</feature>
<keyword evidence="4" id="KW-0660">Purine salvage</keyword>
<keyword evidence="3 6" id="KW-0808">Transferase</keyword>
<dbReference type="GO" id="GO:0017061">
    <property type="term" value="F:S-methyl-5-thioadenosine phosphorylase activity"/>
    <property type="evidence" value="ECO:0007669"/>
    <property type="project" value="UniProtKB-EC"/>
</dbReference>
<dbReference type="InterPro" id="IPR018099">
    <property type="entry name" value="Purine_phosphorylase-2_CS"/>
</dbReference>
<dbReference type="Pfam" id="PF01048">
    <property type="entry name" value="PNP_UDP_1"/>
    <property type="match status" value="1"/>
</dbReference>
<dbReference type="SUPFAM" id="SSF53167">
    <property type="entry name" value="Purine and uridine phosphorylases"/>
    <property type="match status" value="1"/>
</dbReference>
<evidence type="ECO:0000313" key="6">
    <source>
        <dbReference type="EMBL" id="AGT02794.1"/>
    </source>
</evidence>
<evidence type="ECO:0000256" key="2">
    <source>
        <dbReference type="ARBA" id="ARBA00022676"/>
    </source>
</evidence>
<dbReference type="CDD" id="cd09010">
    <property type="entry name" value="MTAP_SsMTAPII_like_MTIP"/>
    <property type="match status" value="1"/>
</dbReference>
<feature type="domain" description="Nucleoside phosphorylase" evidence="5">
    <location>
        <begin position="9"/>
        <end position="280"/>
    </location>
</feature>
<sequence length="347" mass="38017">PAPPHPVPYAIIGGSGVYNLQFLSDNNTKQYYTIETPFGAPSDAICVADIPIKSINGENKTVPCAFLPRHGRQHLLNPSEINYRANICALKMLGVEIILAINAVGSLDAHYTPGDLTLVSQVIDRTVARPSTFFDRGCVAHVDFAHPTSQLFSSIAFEAMQSCFPEAAAIDTLTDDNNDPKNETNKSDKKWKVHRYATAVTMEGPQFSTKAESLFNKHSMKGHLIGMTTATECKLAREAEIIYVTVAMVTDNDAWSDAPHVDVSSVIKVVKENGEKAQKYPLSIIQAWENAEEKALLKEEKKGLRTTDPATNALQFALMTHSGSIPAAAQERLRPLLQAKYPQHLSS</sequence>
<evidence type="ECO:0000256" key="3">
    <source>
        <dbReference type="ARBA" id="ARBA00022679"/>
    </source>
</evidence>
<proteinExistence type="inferred from homology"/>
<evidence type="ECO:0000256" key="1">
    <source>
        <dbReference type="ARBA" id="ARBA00006751"/>
    </source>
</evidence>
<dbReference type="InterPro" id="IPR035994">
    <property type="entry name" value="Nucleoside_phosphorylase_sf"/>
</dbReference>
<organism evidence="6">
    <name type="scientific">Angomonas desouzai</name>
    <dbReference type="NCBI Taxonomy" id="59800"/>
    <lineage>
        <taxon>Eukaryota</taxon>
        <taxon>Discoba</taxon>
        <taxon>Euglenozoa</taxon>
        <taxon>Kinetoplastea</taxon>
        <taxon>Metakinetoplastina</taxon>
        <taxon>Trypanosomatida</taxon>
        <taxon>Trypanosomatidae</taxon>
        <taxon>Strigomonadinae</taxon>
        <taxon>Angomonas</taxon>
    </lineage>
</organism>
<accession>U5KN56</accession>